<comment type="caution">
    <text evidence="2">The sequence shown here is derived from an EMBL/GenBank/DDBJ whole genome shotgun (WGS) entry which is preliminary data.</text>
</comment>
<gene>
    <name evidence="2" type="ORF">IOQ59_03550</name>
</gene>
<sequence>MKLALALFSVLLTGCMTNAPTPFRIGDPVPPLGGCTDLRNRGGHCWSLQDTLQNVLDEAHAKHRYVSDQSRYQLNDYWTASLEGDCEDFALWVRNRLETIGIPSDLVYVRTENGGDHVVLSVEGWILDSRHKWLHRRDDLRYDWISIGRPSGHWYRIDS</sequence>
<keyword evidence="1" id="KW-0732">Signal</keyword>
<proteinExistence type="predicted"/>
<reference evidence="2" key="1">
    <citation type="submission" date="2020-10" db="EMBL/GenBank/DDBJ databases">
        <title>Bacterium isolated from coastal waters sediment.</title>
        <authorList>
            <person name="Chen R.-J."/>
            <person name="Lu D.-C."/>
            <person name="Zhu K.-L."/>
            <person name="Du Z.-J."/>
        </authorList>
    </citation>
    <scope>NUCLEOTIDE SEQUENCE</scope>
    <source>
        <strain evidence="2">N1Y112</strain>
    </source>
</reference>
<feature type="chain" id="PRO_5035198144" evidence="1">
    <location>
        <begin position="20"/>
        <end position="159"/>
    </location>
</feature>
<dbReference type="PROSITE" id="PS51257">
    <property type="entry name" value="PROKAR_LIPOPROTEIN"/>
    <property type="match status" value="1"/>
</dbReference>
<dbReference type="Gene3D" id="3.10.620.30">
    <property type="match status" value="1"/>
</dbReference>
<dbReference type="RefSeq" id="WP_193951874.1">
    <property type="nucleotide sequence ID" value="NZ_JADEYS010000002.1"/>
</dbReference>
<accession>A0A8J7FS07</accession>
<protein>
    <submittedName>
        <fullName evidence="2">Transglutaminase-like cysteine peptidase</fullName>
    </submittedName>
</protein>
<organism evidence="2 3">
    <name type="scientific">Pontibacterium sinense</name>
    <dbReference type="NCBI Taxonomy" id="2781979"/>
    <lineage>
        <taxon>Bacteria</taxon>
        <taxon>Pseudomonadati</taxon>
        <taxon>Pseudomonadota</taxon>
        <taxon>Gammaproteobacteria</taxon>
        <taxon>Oceanospirillales</taxon>
        <taxon>Oceanospirillaceae</taxon>
        <taxon>Pontibacterium</taxon>
    </lineage>
</organism>
<dbReference type="InterPro" id="IPR010319">
    <property type="entry name" value="Transglutaminase-like_Cys_pept"/>
</dbReference>
<evidence type="ECO:0000313" key="2">
    <source>
        <dbReference type="EMBL" id="MBE9396330.1"/>
    </source>
</evidence>
<evidence type="ECO:0000256" key="1">
    <source>
        <dbReference type="SAM" id="SignalP"/>
    </source>
</evidence>
<dbReference type="EMBL" id="JADEYS010000002">
    <property type="protein sequence ID" value="MBE9396330.1"/>
    <property type="molecule type" value="Genomic_DNA"/>
</dbReference>
<feature type="signal peptide" evidence="1">
    <location>
        <begin position="1"/>
        <end position="19"/>
    </location>
</feature>
<dbReference type="Pfam" id="PF06035">
    <property type="entry name" value="Peptidase_C93"/>
    <property type="match status" value="1"/>
</dbReference>
<evidence type="ECO:0000313" key="3">
    <source>
        <dbReference type="Proteomes" id="UP000640333"/>
    </source>
</evidence>
<name>A0A8J7FS07_9GAMM</name>
<dbReference type="AlphaFoldDB" id="A0A8J7FS07"/>
<dbReference type="Proteomes" id="UP000640333">
    <property type="component" value="Unassembled WGS sequence"/>
</dbReference>
<keyword evidence="3" id="KW-1185">Reference proteome</keyword>